<sequence>MPRINDTNEGDETYPTWETKFPTTQTPKNSLSSDMRPSDMPSESIAFAEDYKTRSRTRESTTSQSQSRSRSRASSAYDMPTGENVWAKDREKQHKTFLKKALDHKLVPEFLK</sequence>
<comment type="caution">
    <text evidence="2">The sequence shown here is derived from an EMBL/GenBank/DDBJ whole genome shotgun (WGS) entry which is preliminary data.</text>
</comment>
<reference evidence="2 3" key="1">
    <citation type="journal article" date="2023" name="G3 (Bethesda)">
        <title>A chromosome-level genome assembly of Zasmidium syzygii isolated from banana leaves.</title>
        <authorList>
            <person name="van Westerhoven A.C."/>
            <person name="Mehrabi R."/>
            <person name="Talebi R."/>
            <person name="Steentjes M.B.F."/>
            <person name="Corcolon B."/>
            <person name="Chong P.A."/>
            <person name="Kema G.H.J."/>
            <person name="Seidl M.F."/>
        </authorList>
    </citation>
    <scope>NUCLEOTIDE SEQUENCE [LARGE SCALE GENOMIC DNA]</scope>
    <source>
        <strain evidence="2 3">P124</strain>
    </source>
</reference>
<dbReference type="Proteomes" id="UP001305779">
    <property type="component" value="Unassembled WGS sequence"/>
</dbReference>
<feature type="compositionally biased region" description="Basic and acidic residues" evidence="1">
    <location>
        <begin position="49"/>
        <end position="59"/>
    </location>
</feature>
<feature type="compositionally biased region" description="Polar residues" evidence="1">
    <location>
        <begin position="21"/>
        <end position="35"/>
    </location>
</feature>
<gene>
    <name evidence="2" type="ORF">PRZ48_007841</name>
</gene>
<keyword evidence="3" id="KW-1185">Reference proteome</keyword>
<evidence type="ECO:0000313" key="2">
    <source>
        <dbReference type="EMBL" id="KAK4502030.1"/>
    </source>
</evidence>
<feature type="compositionally biased region" description="Low complexity" evidence="1">
    <location>
        <begin position="60"/>
        <end position="76"/>
    </location>
</feature>
<proteinExistence type="predicted"/>
<name>A0ABR0ELA3_ZASCE</name>
<feature type="region of interest" description="Disordered" evidence="1">
    <location>
        <begin position="1"/>
        <end position="88"/>
    </location>
</feature>
<organism evidence="2 3">
    <name type="scientific">Zasmidium cellare</name>
    <name type="common">Wine cellar mold</name>
    <name type="synonym">Racodium cellare</name>
    <dbReference type="NCBI Taxonomy" id="395010"/>
    <lineage>
        <taxon>Eukaryota</taxon>
        <taxon>Fungi</taxon>
        <taxon>Dikarya</taxon>
        <taxon>Ascomycota</taxon>
        <taxon>Pezizomycotina</taxon>
        <taxon>Dothideomycetes</taxon>
        <taxon>Dothideomycetidae</taxon>
        <taxon>Mycosphaerellales</taxon>
        <taxon>Mycosphaerellaceae</taxon>
        <taxon>Zasmidium</taxon>
    </lineage>
</organism>
<dbReference type="EMBL" id="JAXOVC010000005">
    <property type="protein sequence ID" value="KAK4502030.1"/>
    <property type="molecule type" value="Genomic_DNA"/>
</dbReference>
<protein>
    <submittedName>
        <fullName evidence="2">Uncharacterized protein</fullName>
    </submittedName>
</protein>
<evidence type="ECO:0000313" key="3">
    <source>
        <dbReference type="Proteomes" id="UP001305779"/>
    </source>
</evidence>
<accession>A0ABR0ELA3</accession>
<evidence type="ECO:0000256" key="1">
    <source>
        <dbReference type="SAM" id="MobiDB-lite"/>
    </source>
</evidence>